<name>A0AAD9XNN8_9ROSI</name>
<dbReference type="AlphaFoldDB" id="A0AAD9XNN8"/>
<protein>
    <submittedName>
        <fullName evidence="1">Uncharacterized protein</fullName>
    </submittedName>
</protein>
<proteinExistence type="predicted"/>
<keyword evidence="2" id="KW-1185">Reference proteome</keyword>
<sequence>MLKEVDQLFFLEDKTRFSQIEASRVVEWGLTGAFQVFEKLDKVDDKAIIQTRDKLMNQHILGEIDSRRPKKDIKVWE</sequence>
<organism evidence="1 2">
    <name type="scientific">Dipteronia dyeriana</name>
    <dbReference type="NCBI Taxonomy" id="168575"/>
    <lineage>
        <taxon>Eukaryota</taxon>
        <taxon>Viridiplantae</taxon>
        <taxon>Streptophyta</taxon>
        <taxon>Embryophyta</taxon>
        <taxon>Tracheophyta</taxon>
        <taxon>Spermatophyta</taxon>
        <taxon>Magnoliopsida</taxon>
        <taxon>eudicotyledons</taxon>
        <taxon>Gunneridae</taxon>
        <taxon>Pentapetalae</taxon>
        <taxon>rosids</taxon>
        <taxon>malvids</taxon>
        <taxon>Sapindales</taxon>
        <taxon>Sapindaceae</taxon>
        <taxon>Hippocastanoideae</taxon>
        <taxon>Acereae</taxon>
        <taxon>Dipteronia</taxon>
    </lineage>
</organism>
<dbReference type="Proteomes" id="UP001280121">
    <property type="component" value="Unassembled WGS sequence"/>
</dbReference>
<gene>
    <name evidence="1" type="ORF">Ddye_001187</name>
</gene>
<accession>A0AAD9XNN8</accession>
<reference evidence="1" key="1">
    <citation type="journal article" date="2023" name="Plant J.">
        <title>Genome sequences and population genomics provide insights into the demographic history, inbreeding, and mutation load of two 'living fossil' tree species of Dipteronia.</title>
        <authorList>
            <person name="Feng Y."/>
            <person name="Comes H.P."/>
            <person name="Chen J."/>
            <person name="Zhu S."/>
            <person name="Lu R."/>
            <person name="Zhang X."/>
            <person name="Li P."/>
            <person name="Qiu J."/>
            <person name="Olsen K.M."/>
            <person name="Qiu Y."/>
        </authorList>
    </citation>
    <scope>NUCLEOTIDE SEQUENCE</scope>
    <source>
        <strain evidence="1">KIB01</strain>
    </source>
</reference>
<evidence type="ECO:0000313" key="1">
    <source>
        <dbReference type="EMBL" id="KAK2662613.1"/>
    </source>
</evidence>
<evidence type="ECO:0000313" key="2">
    <source>
        <dbReference type="Proteomes" id="UP001280121"/>
    </source>
</evidence>
<comment type="caution">
    <text evidence="1">The sequence shown here is derived from an EMBL/GenBank/DDBJ whole genome shotgun (WGS) entry which is preliminary data.</text>
</comment>
<dbReference type="EMBL" id="JANJYI010000001">
    <property type="protein sequence ID" value="KAK2662613.1"/>
    <property type="molecule type" value="Genomic_DNA"/>
</dbReference>